<feature type="non-terminal residue" evidence="4">
    <location>
        <position position="106"/>
    </location>
</feature>
<feature type="signal peptide" evidence="2">
    <location>
        <begin position="1"/>
        <end position="21"/>
    </location>
</feature>
<feature type="chain" id="PRO_5046661970" description="Prolamin-like domain-containing protein" evidence="2">
    <location>
        <begin position="22"/>
        <end position="106"/>
    </location>
</feature>
<dbReference type="PANTHER" id="PTHR31951">
    <property type="entry name" value="BIFUNCTIONAL INHIBITOR/LIPID-TRANSFER PROTEIN/SEED STORAGE 2S ALBUMIN SUPERFAMILY PROTEIN-RELATED"/>
    <property type="match status" value="1"/>
</dbReference>
<sequence>MVAMVIISGAIMSGGCGGCHGNPVVPSLKHHRRLYRTSIVAPNGMYVKGLSQKIKDYVDNCTNNISQSCGPKIVSALYKYKNITSNCCEELVRSGIECHATLVKLL</sequence>
<evidence type="ECO:0000313" key="5">
    <source>
        <dbReference type="Proteomes" id="UP000823775"/>
    </source>
</evidence>
<proteinExistence type="predicted"/>
<feature type="domain" description="Prolamin-like" evidence="3">
    <location>
        <begin position="60"/>
        <end position="105"/>
    </location>
</feature>
<evidence type="ECO:0000313" key="4">
    <source>
        <dbReference type="EMBL" id="MCE5166550.1"/>
    </source>
</evidence>
<dbReference type="Pfam" id="PF05617">
    <property type="entry name" value="Prolamin_like"/>
    <property type="match status" value="1"/>
</dbReference>
<dbReference type="EMBL" id="JACEIK010026045">
    <property type="protein sequence ID" value="MCE5166550.1"/>
    <property type="molecule type" value="Genomic_DNA"/>
</dbReference>
<name>A0ABS8Y457_DATST</name>
<keyword evidence="5" id="KW-1185">Reference proteome</keyword>
<evidence type="ECO:0000259" key="3">
    <source>
        <dbReference type="Pfam" id="PF05617"/>
    </source>
</evidence>
<organism evidence="4 5">
    <name type="scientific">Datura stramonium</name>
    <name type="common">Jimsonweed</name>
    <name type="synonym">Common thornapple</name>
    <dbReference type="NCBI Taxonomy" id="4076"/>
    <lineage>
        <taxon>Eukaryota</taxon>
        <taxon>Viridiplantae</taxon>
        <taxon>Streptophyta</taxon>
        <taxon>Embryophyta</taxon>
        <taxon>Tracheophyta</taxon>
        <taxon>Spermatophyta</taxon>
        <taxon>Magnoliopsida</taxon>
        <taxon>eudicotyledons</taxon>
        <taxon>Gunneridae</taxon>
        <taxon>Pentapetalae</taxon>
        <taxon>asterids</taxon>
        <taxon>lamiids</taxon>
        <taxon>Solanales</taxon>
        <taxon>Solanaceae</taxon>
        <taxon>Solanoideae</taxon>
        <taxon>Datureae</taxon>
        <taxon>Datura</taxon>
    </lineage>
</organism>
<dbReference type="Proteomes" id="UP000823775">
    <property type="component" value="Unassembled WGS sequence"/>
</dbReference>
<dbReference type="InterPro" id="IPR008502">
    <property type="entry name" value="Prolamin-like"/>
</dbReference>
<evidence type="ECO:0000256" key="1">
    <source>
        <dbReference type="ARBA" id="ARBA00022729"/>
    </source>
</evidence>
<protein>
    <recommendedName>
        <fullName evidence="3">Prolamin-like domain-containing protein</fullName>
    </recommendedName>
</protein>
<evidence type="ECO:0000256" key="2">
    <source>
        <dbReference type="SAM" id="SignalP"/>
    </source>
</evidence>
<comment type="caution">
    <text evidence="4">The sequence shown here is derived from an EMBL/GenBank/DDBJ whole genome shotgun (WGS) entry which is preliminary data.</text>
</comment>
<dbReference type="PANTHER" id="PTHR31951:SF22">
    <property type="entry name" value="ECA1 GAMETOGENESIS RELATED FAMILY"/>
    <property type="match status" value="1"/>
</dbReference>
<accession>A0ABS8Y457</accession>
<keyword evidence="1 2" id="KW-0732">Signal</keyword>
<gene>
    <name evidence="4" type="ORF">HAX54_021716</name>
</gene>
<reference evidence="4 5" key="1">
    <citation type="journal article" date="2021" name="BMC Genomics">
        <title>Datura genome reveals duplications of psychoactive alkaloid biosynthetic genes and high mutation rate following tissue culture.</title>
        <authorList>
            <person name="Rajewski A."/>
            <person name="Carter-House D."/>
            <person name="Stajich J."/>
            <person name="Litt A."/>
        </authorList>
    </citation>
    <scope>NUCLEOTIDE SEQUENCE [LARGE SCALE GENOMIC DNA]</scope>
    <source>
        <strain evidence="4">AR-01</strain>
    </source>
</reference>